<dbReference type="RefSeq" id="WP_154071160.1">
    <property type="nucleotide sequence ID" value="NZ_LT670844.1"/>
</dbReference>
<feature type="transmembrane region" description="Helical" evidence="1">
    <location>
        <begin position="12"/>
        <end position="38"/>
    </location>
</feature>
<keyword evidence="1" id="KW-1133">Transmembrane helix</keyword>
<sequence length="62" mass="6297">MSRFWSAIKSGLQAAAAPIGFQEVLLFGGCVLIGVGIWPVYPPAALAIPGAVLAGVAIFGVR</sequence>
<feature type="transmembrane region" description="Helical" evidence="1">
    <location>
        <begin position="44"/>
        <end position="61"/>
    </location>
</feature>
<keyword evidence="1" id="KW-0472">Membrane</keyword>
<keyword evidence="1" id="KW-0812">Transmembrane</keyword>
<evidence type="ECO:0000313" key="2">
    <source>
        <dbReference type="EMBL" id="SHJ70698.1"/>
    </source>
</evidence>
<gene>
    <name evidence="2" type="ORF">SAMN05444159_1279</name>
</gene>
<protein>
    <submittedName>
        <fullName evidence="2">Uncharacterized protein</fullName>
    </submittedName>
</protein>
<evidence type="ECO:0000313" key="3">
    <source>
        <dbReference type="Proteomes" id="UP000189935"/>
    </source>
</evidence>
<dbReference type="Proteomes" id="UP000189935">
    <property type="component" value="Chromosome I"/>
</dbReference>
<name>A0A1M6LHQ6_9BRAD</name>
<proteinExistence type="predicted"/>
<accession>A0A1M6LHQ6</accession>
<dbReference type="AlphaFoldDB" id="A0A1M6LHQ6"/>
<dbReference type="EMBL" id="LT670844">
    <property type="protein sequence ID" value="SHJ70698.1"/>
    <property type="molecule type" value="Genomic_DNA"/>
</dbReference>
<organism evidence="2 3">
    <name type="scientific">Bradyrhizobium lablabi</name>
    <dbReference type="NCBI Taxonomy" id="722472"/>
    <lineage>
        <taxon>Bacteria</taxon>
        <taxon>Pseudomonadati</taxon>
        <taxon>Pseudomonadota</taxon>
        <taxon>Alphaproteobacteria</taxon>
        <taxon>Hyphomicrobiales</taxon>
        <taxon>Nitrobacteraceae</taxon>
        <taxon>Bradyrhizobium</taxon>
    </lineage>
</organism>
<reference evidence="2 3" key="1">
    <citation type="submission" date="2016-11" db="EMBL/GenBank/DDBJ databases">
        <authorList>
            <person name="Jaros S."/>
            <person name="Januszkiewicz K."/>
            <person name="Wedrychowicz H."/>
        </authorList>
    </citation>
    <scope>NUCLEOTIDE SEQUENCE [LARGE SCALE GENOMIC DNA]</scope>
    <source>
        <strain evidence="2 3">GAS499</strain>
    </source>
</reference>
<evidence type="ECO:0000256" key="1">
    <source>
        <dbReference type="SAM" id="Phobius"/>
    </source>
</evidence>